<evidence type="ECO:0000313" key="17">
    <source>
        <dbReference type="Proteomes" id="UP000501982"/>
    </source>
</evidence>
<reference evidence="9 12" key="3">
    <citation type="submission" date="2019-07" db="EMBL/GenBank/DDBJ databases">
        <title>Genome sequencing of Parabacteroides distasonis iSURF_7.</title>
        <authorList>
            <person name="Degefu H.N."/>
            <person name="Ruoff K.L."/>
            <person name="Price C.E."/>
            <person name="Valls R.A."/>
            <person name="O'Toole G.A."/>
        </authorList>
    </citation>
    <scope>NUCLEOTIDE SEQUENCE [LARGE SCALE GENOMIC DNA]</scope>
    <source>
        <strain evidence="9 12">CFPLTA003_1B</strain>
    </source>
</reference>
<sequence>MKKTVTFVWSIFLLVFISIDMNAQSIKSWDYPIKPGTEAWQALSTHEDMLKACQIPAEILKTVSTEELIELCLAYPLLGDIFAYNGIQEGISKVSARFNGLQELFKRKDNASLLFEKMKKQELLKAGVLTSIEIGNEISRQMVIEALLSNETILSNTNNLLQQEISSEAVKRLLYKQNNPDIYGQYGLKTVVYLLGRSLERIDNKTITPKFKQFTIDEKLTGSNVIEELLKQYIVTFNKLRS</sequence>
<name>A0A173VQ59_PARDI</name>
<evidence type="ECO:0000313" key="8">
    <source>
        <dbReference type="EMBL" id="QJE30894.1"/>
    </source>
</evidence>
<protein>
    <submittedName>
        <fullName evidence="1">Uncharacterized protein</fullName>
    </submittedName>
</protein>
<dbReference type="EMBL" id="WKNE01000003">
    <property type="protein sequence ID" value="MRZ54159.1"/>
    <property type="molecule type" value="Genomic_DNA"/>
</dbReference>
<dbReference type="EMBL" id="CP051672">
    <property type="protein sequence ID" value="QJE30894.1"/>
    <property type="molecule type" value="Genomic_DNA"/>
</dbReference>
<dbReference type="OrthoDB" id="883074at2"/>
<evidence type="ECO:0000313" key="1">
    <source>
        <dbReference type="EMBL" id="CUN28277.1"/>
    </source>
</evidence>
<dbReference type="EMBL" id="CYYK01000008">
    <property type="protein sequence ID" value="CUO50753.1"/>
    <property type="molecule type" value="Genomic_DNA"/>
</dbReference>
<evidence type="ECO:0000313" key="7">
    <source>
        <dbReference type="EMBL" id="MSB74115.1"/>
    </source>
</evidence>
<gene>
    <name evidence="2" type="ORF">ERS852380_02459</name>
    <name evidence="1" type="ORF">ERS852429_03231</name>
    <name evidence="9" type="ORF">FSA05_05265</name>
    <name evidence="5" type="ORF">GKD66_13035</name>
    <name evidence="4" type="ORF">GKD67_08055</name>
    <name evidence="6" type="ORF">GKD68_05255</name>
    <name evidence="7" type="ORF">GKD70_12635</name>
    <name evidence="8" type="ORF">HHO38_22575</name>
    <name evidence="3" type="ORF">PN599_08375</name>
</gene>
<dbReference type="EMBL" id="VOHW01000002">
    <property type="protein sequence ID" value="TWV63545.1"/>
    <property type="molecule type" value="Genomic_DNA"/>
</dbReference>
<evidence type="ECO:0000313" key="16">
    <source>
        <dbReference type="Proteomes" id="UP000461276"/>
    </source>
</evidence>
<organism evidence="1 11">
    <name type="scientific">Parabacteroides distasonis</name>
    <dbReference type="NCBI Taxonomy" id="823"/>
    <lineage>
        <taxon>Bacteria</taxon>
        <taxon>Pseudomonadati</taxon>
        <taxon>Bacteroidota</taxon>
        <taxon>Bacteroidia</taxon>
        <taxon>Bacteroidales</taxon>
        <taxon>Tannerellaceae</taxon>
        <taxon>Parabacteroides</taxon>
    </lineage>
</organism>
<dbReference type="EMBL" id="CYXP01000008">
    <property type="protein sequence ID" value="CUN28277.1"/>
    <property type="molecule type" value="Genomic_DNA"/>
</dbReference>
<proteinExistence type="predicted"/>
<dbReference type="Proteomes" id="UP000501982">
    <property type="component" value="Chromosome"/>
</dbReference>
<dbReference type="Proteomes" id="UP000441358">
    <property type="component" value="Unassembled WGS sequence"/>
</dbReference>
<dbReference type="EMBL" id="WKMC01000009">
    <property type="protein sequence ID" value="MRZ51129.1"/>
    <property type="molecule type" value="Genomic_DNA"/>
</dbReference>
<evidence type="ECO:0000313" key="11">
    <source>
        <dbReference type="Proteomes" id="UP000095591"/>
    </source>
</evidence>
<dbReference type="Proteomes" id="UP001210126">
    <property type="component" value="Unassembled WGS sequence"/>
</dbReference>
<reference evidence="13 14" key="2">
    <citation type="journal article" date="2019" name="Nat. Med.">
        <title>A library of human gut bacterial isolates paired with longitudinal multiomics data enables mechanistic microbiome research.</title>
        <authorList>
            <person name="Poyet M."/>
            <person name="Groussin M."/>
            <person name="Gibbons S.M."/>
            <person name="Avila-Pacheco J."/>
            <person name="Jiang X."/>
            <person name="Kearney S.M."/>
            <person name="Perrotta A.R."/>
            <person name="Berdy B."/>
            <person name="Zhao S."/>
            <person name="Lieberman T.D."/>
            <person name="Swanson P.K."/>
            <person name="Smith M."/>
            <person name="Roesemann S."/>
            <person name="Alexander J.E."/>
            <person name="Rich S.A."/>
            <person name="Livny J."/>
            <person name="Vlamakis H."/>
            <person name="Clish C."/>
            <person name="Bullock K."/>
            <person name="Deik A."/>
            <person name="Scott J."/>
            <person name="Pierce K.A."/>
            <person name="Xavier R.J."/>
            <person name="Alm E.J."/>
        </authorList>
    </citation>
    <scope>NUCLEOTIDE SEQUENCE [LARGE SCALE GENOMIC DNA]</scope>
    <source>
        <strain evidence="6 13">BIOML-A2</strain>
        <strain evidence="7 15">BIOML-A20</strain>
        <strain evidence="5 14">BIOML-A32</strain>
        <strain evidence="4 16">BIOML-A9</strain>
    </source>
</reference>
<evidence type="ECO:0000313" key="14">
    <source>
        <dbReference type="Proteomes" id="UP000441358"/>
    </source>
</evidence>
<reference evidence="8 17" key="4">
    <citation type="submission" date="2020-04" db="EMBL/GenBank/DDBJ databases">
        <title>Complete Genomes and Methylome analysis of CBBP consortium that reverse antibiotic-induced susceptibility to vancomycin-resistant Enterococcus faecium infection.</title>
        <authorList>
            <person name="Fomenkov A."/>
            <person name="Zhang Z."/>
            <person name="Pamer E."/>
            <person name="Roberts R.J."/>
        </authorList>
    </citation>
    <scope>NUCLEOTIDE SEQUENCE [LARGE SCALE GENOMIC DNA]</scope>
    <source>
        <strain evidence="17">CBBP</strain>
        <strain evidence="8">CBBP-1</strain>
    </source>
</reference>
<dbReference type="Proteomes" id="UP000461276">
    <property type="component" value="Unassembled WGS sequence"/>
</dbReference>
<evidence type="ECO:0000313" key="2">
    <source>
        <dbReference type="EMBL" id="CUO50753.1"/>
    </source>
</evidence>
<dbReference type="Proteomes" id="UP000432516">
    <property type="component" value="Unassembled WGS sequence"/>
</dbReference>
<evidence type="ECO:0000313" key="3">
    <source>
        <dbReference type="EMBL" id="MDB9005016.1"/>
    </source>
</evidence>
<accession>A0A173VQ59</accession>
<dbReference type="Proteomes" id="UP000095455">
    <property type="component" value="Unassembled WGS sequence"/>
</dbReference>
<dbReference type="EMBL" id="WKMY01000004">
    <property type="protein sequence ID" value="MRY93179.1"/>
    <property type="molecule type" value="Genomic_DNA"/>
</dbReference>
<evidence type="ECO:0000313" key="12">
    <source>
        <dbReference type="Proteomes" id="UP000315827"/>
    </source>
</evidence>
<dbReference type="EMBL" id="WKMO01000010">
    <property type="protein sequence ID" value="MSB74115.1"/>
    <property type="molecule type" value="Genomic_DNA"/>
</dbReference>
<evidence type="ECO:0000313" key="9">
    <source>
        <dbReference type="EMBL" id="TWV63545.1"/>
    </source>
</evidence>
<evidence type="ECO:0000313" key="10">
    <source>
        <dbReference type="Proteomes" id="UP000095455"/>
    </source>
</evidence>
<evidence type="ECO:0000313" key="15">
    <source>
        <dbReference type="Proteomes" id="UP000441609"/>
    </source>
</evidence>
<dbReference type="AlphaFoldDB" id="A0A173VQ59"/>
<dbReference type="RefSeq" id="WP_005854650.1">
    <property type="nucleotide sequence ID" value="NZ_BQOC01000001.1"/>
</dbReference>
<evidence type="ECO:0000313" key="6">
    <source>
        <dbReference type="EMBL" id="MRZ54159.1"/>
    </source>
</evidence>
<reference evidence="10 11" key="1">
    <citation type="submission" date="2015-09" db="EMBL/GenBank/DDBJ databases">
        <authorList>
            <consortium name="Pathogen Informatics"/>
        </authorList>
    </citation>
    <scope>NUCLEOTIDE SEQUENCE [LARGE SCALE GENOMIC DNA]</scope>
    <source>
        <strain evidence="2 10">2789STDY5608822</strain>
        <strain evidence="1 11">2789STDY5608872</strain>
    </source>
</reference>
<evidence type="ECO:0000313" key="5">
    <source>
        <dbReference type="EMBL" id="MRZ51129.1"/>
    </source>
</evidence>
<dbReference type="Proteomes" id="UP000315827">
    <property type="component" value="Unassembled WGS sequence"/>
</dbReference>
<dbReference type="Proteomes" id="UP000095591">
    <property type="component" value="Unassembled WGS sequence"/>
</dbReference>
<evidence type="ECO:0000313" key="4">
    <source>
        <dbReference type="EMBL" id="MRY93179.1"/>
    </source>
</evidence>
<dbReference type="Proteomes" id="UP000441609">
    <property type="component" value="Unassembled WGS sequence"/>
</dbReference>
<reference evidence="3" key="5">
    <citation type="submission" date="2023-01" db="EMBL/GenBank/DDBJ databases">
        <title>Human gut microbiome strain richness.</title>
        <authorList>
            <person name="Chen-Liaw A."/>
        </authorList>
    </citation>
    <scope>NUCLEOTIDE SEQUENCE</scope>
    <source>
        <strain evidence="3">RTP21484st1_E5_RTP21484_190118</strain>
    </source>
</reference>
<evidence type="ECO:0000313" key="13">
    <source>
        <dbReference type="Proteomes" id="UP000432516"/>
    </source>
</evidence>
<dbReference type="EMBL" id="JAQMPJ010000005">
    <property type="protein sequence ID" value="MDB9005016.1"/>
    <property type="molecule type" value="Genomic_DNA"/>
</dbReference>